<feature type="region of interest" description="Disordered" evidence="1">
    <location>
        <begin position="68"/>
        <end position="103"/>
    </location>
</feature>
<name>A0A084SZD1_9BACT</name>
<organism evidence="3 4">
    <name type="scientific">Archangium violaceum Cb vi76</name>
    <dbReference type="NCBI Taxonomy" id="1406225"/>
    <lineage>
        <taxon>Bacteria</taxon>
        <taxon>Pseudomonadati</taxon>
        <taxon>Myxococcota</taxon>
        <taxon>Myxococcia</taxon>
        <taxon>Myxococcales</taxon>
        <taxon>Cystobacterineae</taxon>
        <taxon>Archangiaceae</taxon>
        <taxon>Archangium</taxon>
    </lineage>
</organism>
<evidence type="ECO:0000256" key="2">
    <source>
        <dbReference type="SAM" id="SignalP"/>
    </source>
</evidence>
<evidence type="ECO:0000313" key="4">
    <source>
        <dbReference type="Proteomes" id="UP000028547"/>
    </source>
</evidence>
<dbReference type="AlphaFoldDB" id="A0A084SZD1"/>
<evidence type="ECO:0008006" key="5">
    <source>
        <dbReference type="Google" id="ProtNLM"/>
    </source>
</evidence>
<dbReference type="EMBL" id="JPMI01000037">
    <property type="protein sequence ID" value="KFA93816.1"/>
    <property type="molecule type" value="Genomic_DNA"/>
</dbReference>
<evidence type="ECO:0000313" key="3">
    <source>
        <dbReference type="EMBL" id="KFA93816.1"/>
    </source>
</evidence>
<comment type="caution">
    <text evidence="3">The sequence shown here is derived from an EMBL/GenBank/DDBJ whole genome shotgun (WGS) entry which is preliminary data.</text>
</comment>
<protein>
    <recommendedName>
        <fullName evidence="5">Kazal-like domain-containing protein</fullName>
    </recommendedName>
</protein>
<feature type="chain" id="PRO_5001781913" description="Kazal-like domain-containing protein" evidence="2">
    <location>
        <begin position="23"/>
        <end position="103"/>
    </location>
</feature>
<reference evidence="3 4" key="1">
    <citation type="submission" date="2014-07" db="EMBL/GenBank/DDBJ databases">
        <title>Draft Genome Sequence of Gephyronic Acid Producer, Cystobacter violaceus Strain Cb vi76.</title>
        <authorList>
            <person name="Stevens D.C."/>
            <person name="Young J."/>
            <person name="Carmichael R."/>
            <person name="Tan J."/>
            <person name="Taylor R.E."/>
        </authorList>
    </citation>
    <scope>NUCLEOTIDE SEQUENCE [LARGE SCALE GENOMIC DNA]</scope>
    <source>
        <strain evidence="3 4">Cb vi76</strain>
    </source>
</reference>
<accession>A0A084SZD1</accession>
<evidence type="ECO:0000256" key="1">
    <source>
        <dbReference type="SAM" id="MobiDB-lite"/>
    </source>
</evidence>
<dbReference type="RefSeq" id="WP_043391078.1">
    <property type="nucleotide sequence ID" value="NZ_JPMI01000037.1"/>
</dbReference>
<proteinExistence type="predicted"/>
<gene>
    <name evidence="3" type="ORF">Q664_06770</name>
</gene>
<feature type="signal peptide" evidence="2">
    <location>
        <begin position="1"/>
        <end position="22"/>
    </location>
</feature>
<feature type="compositionally biased region" description="Acidic residues" evidence="1">
    <location>
        <begin position="69"/>
        <end position="87"/>
    </location>
</feature>
<keyword evidence="2" id="KW-0732">Signal</keyword>
<sequence length="103" mass="10937">MFRARILGPLLMTLTLAGTAAARPPGCDEQCGDPSQPTLLCTCWERAGAPVTTCGDYWENMCGLAVAPPDDEQVTSEEPEASFEPGDEQASRMSDVNVCRAAS</sequence>
<dbReference type="Proteomes" id="UP000028547">
    <property type="component" value="Unassembled WGS sequence"/>
</dbReference>